<evidence type="ECO:0000256" key="2">
    <source>
        <dbReference type="SAM" id="SignalP"/>
    </source>
</evidence>
<dbReference type="EMBL" id="AZGB01000016">
    <property type="protein sequence ID" value="KRM06021.1"/>
    <property type="molecule type" value="Genomic_DNA"/>
</dbReference>
<gene>
    <name evidence="4" type="ORF">FC89_GL000887</name>
</gene>
<proteinExistence type="predicted"/>
<sequence>MKRKKTYLLFLKLSSIAIVTFLLLTGCSNAKSSSSSKNSSSNQSTLAKIKKSGVLTVGSSNDAPFAYLDTKTHKFSGVDADIIKEIAKRMGVKKVVMKQVPFENLIIDLNKGSIDMVTDAMYIRKDRLQKALFTNVWYKEGEAVVVPKDSSIHSISDLSGKVIGGQKGTAFLDLAEKWKKEGKVKDVQIYGKQTDLMLAVNTGKVAASVTDGIVANYTLHEDPSLKLKLLKPYTPEETGKIGAAVRFKDKSLLNEVNKQLDAMKKDGTLKKILAKYNLGSDYYVNVKDGITKNINQ</sequence>
<feature type="domain" description="Solute-binding protein family 3/N-terminal" evidence="3">
    <location>
        <begin position="54"/>
        <end position="281"/>
    </location>
</feature>
<dbReference type="SMART" id="SM00062">
    <property type="entry name" value="PBPb"/>
    <property type="match status" value="1"/>
</dbReference>
<organism evidence="4 5">
    <name type="scientific">Liquorilactobacillus ghanensis DSM 18630</name>
    <dbReference type="NCBI Taxonomy" id="1423750"/>
    <lineage>
        <taxon>Bacteria</taxon>
        <taxon>Bacillati</taxon>
        <taxon>Bacillota</taxon>
        <taxon>Bacilli</taxon>
        <taxon>Lactobacillales</taxon>
        <taxon>Lactobacillaceae</taxon>
        <taxon>Liquorilactobacillus</taxon>
    </lineage>
</organism>
<feature type="chain" id="PRO_5038457582" evidence="2">
    <location>
        <begin position="31"/>
        <end position="296"/>
    </location>
</feature>
<dbReference type="Gene3D" id="3.40.190.10">
    <property type="entry name" value="Periplasmic binding protein-like II"/>
    <property type="match status" value="2"/>
</dbReference>
<keyword evidence="5" id="KW-1185">Reference proteome</keyword>
<accession>A0A0R1VL28</accession>
<evidence type="ECO:0000313" key="4">
    <source>
        <dbReference type="EMBL" id="KRM06021.1"/>
    </source>
</evidence>
<protein>
    <submittedName>
        <fullName evidence="4">Extracellular solute-binding protein</fullName>
    </submittedName>
</protein>
<dbReference type="GeneID" id="98318915"/>
<dbReference type="PANTHER" id="PTHR35936:SF17">
    <property type="entry name" value="ARGININE-BINDING EXTRACELLULAR PROTEIN ARTP"/>
    <property type="match status" value="1"/>
</dbReference>
<dbReference type="PANTHER" id="PTHR35936">
    <property type="entry name" value="MEMBRANE-BOUND LYTIC MUREIN TRANSGLYCOSYLASE F"/>
    <property type="match status" value="1"/>
</dbReference>
<reference evidence="4 5" key="1">
    <citation type="journal article" date="2015" name="Genome Announc.">
        <title>Expanding the biotechnology potential of lactobacilli through comparative genomics of 213 strains and associated genera.</title>
        <authorList>
            <person name="Sun Z."/>
            <person name="Harris H.M."/>
            <person name="McCann A."/>
            <person name="Guo C."/>
            <person name="Argimon S."/>
            <person name="Zhang W."/>
            <person name="Yang X."/>
            <person name="Jeffery I.B."/>
            <person name="Cooney J.C."/>
            <person name="Kagawa T.F."/>
            <person name="Liu W."/>
            <person name="Song Y."/>
            <person name="Salvetti E."/>
            <person name="Wrobel A."/>
            <person name="Rasinkangas P."/>
            <person name="Parkhill J."/>
            <person name="Rea M.C."/>
            <person name="O'Sullivan O."/>
            <person name="Ritari J."/>
            <person name="Douillard F.P."/>
            <person name="Paul Ross R."/>
            <person name="Yang R."/>
            <person name="Briner A.E."/>
            <person name="Felis G.E."/>
            <person name="de Vos W.M."/>
            <person name="Barrangou R."/>
            <person name="Klaenhammer T.R."/>
            <person name="Caufield P.W."/>
            <person name="Cui Y."/>
            <person name="Zhang H."/>
            <person name="O'Toole P.W."/>
        </authorList>
    </citation>
    <scope>NUCLEOTIDE SEQUENCE [LARGE SCALE GENOMIC DNA]</scope>
    <source>
        <strain evidence="4 5">DSM 18630</strain>
    </source>
</reference>
<dbReference type="CDD" id="cd13530">
    <property type="entry name" value="PBP2_peptides_like"/>
    <property type="match status" value="1"/>
</dbReference>
<evidence type="ECO:0000259" key="3">
    <source>
        <dbReference type="SMART" id="SM00062"/>
    </source>
</evidence>
<dbReference type="OrthoDB" id="8613538at2"/>
<evidence type="ECO:0000313" key="5">
    <source>
        <dbReference type="Proteomes" id="UP000051451"/>
    </source>
</evidence>
<dbReference type="AlphaFoldDB" id="A0A0R1VL28"/>
<dbReference type="PROSITE" id="PS51257">
    <property type="entry name" value="PROKAR_LIPOPROTEIN"/>
    <property type="match status" value="1"/>
</dbReference>
<comment type="caution">
    <text evidence="4">The sequence shown here is derived from an EMBL/GenBank/DDBJ whole genome shotgun (WGS) entry which is preliminary data.</text>
</comment>
<dbReference type="InterPro" id="IPR001638">
    <property type="entry name" value="Solute-binding_3/MltF_N"/>
</dbReference>
<keyword evidence="1 2" id="KW-0732">Signal</keyword>
<evidence type="ECO:0000256" key="1">
    <source>
        <dbReference type="ARBA" id="ARBA00022729"/>
    </source>
</evidence>
<dbReference type="STRING" id="1423750.FC89_GL000887"/>
<dbReference type="PATRIC" id="fig|1423750.3.peg.911"/>
<dbReference type="Pfam" id="PF00497">
    <property type="entry name" value="SBP_bac_3"/>
    <property type="match status" value="1"/>
</dbReference>
<dbReference type="RefSeq" id="WP_057871648.1">
    <property type="nucleotide sequence ID" value="NZ_AZGB01000016.1"/>
</dbReference>
<name>A0A0R1VL28_9LACO</name>
<dbReference type="SUPFAM" id="SSF53850">
    <property type="entry name" value="Periplasmic binding protein-like II"/>
    <property type="match status" value="1"/>
</dbReference>
<feature type="signal peptide" evidence="2">
    <location>
        <begin position="1"/>
        <end position="30"/>
    </location>
</feature>
<dbReference type="Proteomes" id="UP000051451">
    <property type="component" value="Unassembled WGS sequence"/>
</dbReference>